<dbReference type="Proteomes" id="UP001597211">
    <property type="component" value="Unassembled WGS sequence"/>
</dbReference>
<dbReference type="NCBIfam" id="TIGR00254">
    <property type="entry name" value="GGDEF"/>
    <property type="match status" value="1"/>
</dbReference>
<dbReference type="PROSITE" id="PS50887">
    <property type="entry name" value="GGDEF"/>
    <property type="match status" value="1"/>
</dbReference>
<keyword evidence="4" id="KW-1185">Reference proteome</keyword>
<evidence type="ECO:0000256" key="1">
    <source>
        <dbReference type="SAM" id="Phobius"/>
    </source>
</evidence>
<keyword evidence="1" id="KW-0472">Membrane</keyword>
<feature type="transmembrane region" description="Helical" evidence="1">
    <location>
        <begin position="188"/>
        <end position="211"/>
    </location>
</feature>
<evidence type="ECO:0000313" key="3">
    <source>
        <dbReference type="EMBL" id="MFD1183481.1"/>
    </source>
</evidence>
<dbReference type="InterPro" id="IPR050469">
    <property type="entry name" value="Diguanylate_Cyclase"/>
</dbReference>
<feature type="transmembrane region" description="Helical" evidence="1">
    <location>
        <begin position="152"/>
        <end position="176"/>
    </location>
</feature>
<dbReference type="InterPro" id="IPR029787">
    <property type="entry name" value="Nucleotide_cyclase"/>
</dbReference>
<feature type="transmembrane region" description="Helical" evidence="1">
    <location>
        <begin position="123"/>
        <end position="140"/>
    </location>
</feature>
<dbReference type="Gene3D" id="3.30.70.270">
    <property type="match status" value="1"/>
</dbReference>
<dbReference type="PANTHER" id="PTHR45138:SF9">
    <property type="entry name" value="DIGUANYLATE CYCLASE DGCM-RELATED"/>
    <property type="match status" value="1"/>
</dbReference>
<gene>
    <name evidence="3" type="ORF">ACFQ2Z_19245</name>
</gene>
<comment type="caution">
    <text evidence="3">The sequence shown here is derived from an EMBL/GenBank/DDBJ whole genome shotgun (WGS) entry which is preliminary data.</text>
</comment>
<accession>A0ABW3SGY5</accession>
<dbReference type="CDD" id="cd01949">
    <property type="entry name" value="GGDEF"/>
    <property type="match status" value="1"/>
</dbReference>
<dbReference type="Pfam" id="PF00990">
    <property type="entry name" value="GGDEF"/>
    <property type="match status" value="1"/>
</dbReference>
<evidence type="ECO:0000313" key="4">
    <source>
        <dbReference type="Proteomes" id="UP001597211"/>
    </source>
</evidence>
<dbReference type="SUPFAM" id="SSF55073">
    <property type="entry name" value="Nucleotide cyclase"/>
    <property type="match status" value="1"/>
</dbReference>
<dbReference type="PANTHER" id="PTHR45138">
    <property type="entry name" value="REGULATORY COMPONENTS OF SENSORY TRANSDUCTION SYSTEM"/>
    <property type="match status" value="1"/>
</dbReference>
<dbReference type="InterPro" id="IPR000160">
    <property type="entry name" value="GGDEF_dom"/>
</dbReference>
<protein>
    <submittedName>
        <fullName evidence="3">GGDEF domain-containing protein</fullName>
    </submittedName>
</protein>
<proteinExistence type="predicted"/>
<reference evidence="4" key="1">
    <citation type="journal article" date="2019" name="Int. J. Syst. Evol. Microbiol.">
        <title>The Global Catalogue of Microorganisms (GCM) 10K type strain sequencing project: providing services to taxonomists for standard genome sequencing and annotation.</title>
        <authorList>
            <consortium name="The Broad Institute Genomics Platform"/>
            <consortium name="The Broad Institute Genome Sequencing Center for Infectious Disease"/>
            <person name="Wu L."/>
            <person name="Ma J."/>
        </authorList>
    </citation>
    <scope>NUCLEOTIDE SEQUENCE [LARGE SCALE GENOMIC DNA]</scope>
    <source>
        <strain evidence="4">CCUG 48216</strain>
    </source>
</reference>
<dbReference type="EMBL" id="JBHTKZ010000047">
    <property type="protein sequence ID" value="MFD1183481.1"/>
    <property type="molecule type" value="Genomic_DNA"/>
</dbReference>
<evidence type="ECO:0000259" key="2">
    <source>
        <dbReference type="PROSITE" id="PS50887"/>
    </source>
</evidence>
<dbReference type="InterPro" id="IPR043128">
    <property type="entry name" value="Rev_trsase/Diguanyl_cyclase"/>
</dbReference>
<keyword evidence="1" id="KW-0812">Transmembrane</keyword>
<feature type="transmembrane region" description="Helical" evidence="1">
    <location>
        <begin position="53"/>
        <end position="78"/>
    </location>
</feature>
<organism evidence="3 4">
    <name type="scientific">Paenibacillus timonensis</name>
    <dbReference type="NCBI Taxonomy" id="225915"/>
    <lineage>
        <taxon>Bacteria</taxon>
        <taxon>Bacillati</taxon>
        <taxon>Bacillota</taxon>
        <taxon>Bacilli</taxon>
        <taxon>Bacillales</taxon>
        <taxon>Paenibacillaceae</taxon>
        <taxon>Paenibacillus</taxon>
    </lineage>
</organism>
<keyword evidence="1" id="KW-1133">Transmembrane helix</keyword>
<name>A0ABW3SGY5_9BACL</name>
<sequence>MDMNLDRMTVFVLLVLGHLLAVILFSAYRHQTAKDPALEMFYASKWLQAMTWGLFVVSGQAPGMAVIVAANLFFLFGVALESTALLRVTGGFGSKVRRFYLYWTGAGLVAYLLVEVLHNSASLRIAVASLSIAVMIGVPAGRMAASPGRSTLSLLLGYMYLTVAAALIIRTPLALFSPVPVDMLGPGFYRTLSFLALYVIMMLGNTGFFLLSKEQADRKLLRLANNDDLTGALNRRAFMHETRETLLRCRQEALPASFILIDVDHFKTINDSFGHPIGDELLREFAGTVRPLLKAGDLFGRYGGDEFAMFLPGADERTSDHFAESLRAAVAEGRGNRKWPDYTISIGVVTVPSGSDASLSDLFKSSDEALYQAKHAGRNRAARSGT</sequence>
<dbReference type="SMART" id="SM00267">
    <property type="entry name" value="GGDEF"/>
    <property type="match status" value="1"/>
</dbReference>
<feature type="transmembrane region" description="Helical" evidence="1">
    <location>
        <begin position="99"/>
        <end position="117"/>
    </location>
</feature>
<feature type="domain" description="GGDEF" evidence="2">
    <location>
        <begin position="254"/>
        <end position="386"/>
    </location>
</feature>